<dbReference type="STRING" id="945553.A0A0D2PBE5"/>
<comment type="subcellular location">
    <subcellularLocation>
        <location evidence="1">Endoplasmic reticulum membrane</location>
        <topology evidence="1">Peripheral membrane protein</topology>
    </subcellularLocation>
</comment>
<dbReference type="OMA" id="FIYICTE"/>
<keyword evidence="5" id="KW-0256">Endoplasmic reticulum</keyword>
<dbReference type="PANTHER" id="PTHR13254">
    <property type="entry name" value="GOLGI AUTOANTIGEN, GOLGIN SUBFAMILY A, 7"/>
    <property type="match status" value="1"/>
</dbReference>
<dbReference type="InterPro" id="IPR051371">
    <property type="entry name" value="Ras_palmitoyltransferase"/>
</dbReference>
<dbReference type="AlphaFoldDB" id="A0A0D2PBE5"/>
<evidence type="ECO:0000313" key="9">
    <source>
        <dbReference type="Proteomes" id="UP000054270"/>
    </source>
</evidence>
<sequence length="156" mass="17787">RPLVPKSSYYFGPPPPDSAFGTAPVGQIGVHHPREIIRVERDYTGGELIQFTPIYPLELEGRITPTQFLESINAINEVLIAAYSLRHAMLDNVLAVFTLQISKLFMKTHFEKASTATMLRLRKVVEQMNAEVYNPVGLNMLWPENVAFLYLEIEYY</sequence>
<comment type="subunit">
    <text evidence="3">Interacts with ERF2.</text>
</comment>
<dbReference type="GO" id="GO:0005789">
    <property type="term" value="C:endoplasmic reticulum membrane"/>
    <property type="evidence" value="ECO:0007669"/>
    <property type="project" value="UniProtKB-SubCell"/>
</dbReference>
<evidence type="ECO:0000256" key="5">
    <source>
        <dbReference type="ARBA" id="ARBA00022824"/>
    </source>
</evidence>
<accession>A0A0D2PBE5</accession>
<dbReference type="Pfam" id="PF10256">
    <property type="entry name" value="Erf4"/>
    <property type="match status" value="1"/>
</dbReference>
<feature type="non-terminal residue" evidence="8">
    <location>
        <position position="1"/>
    </location>
</feature>
<comment type="similarity">
    <text evidence="2">Belongs to the ERF4 family.</text>
</comment>
<dbReference type="Proteomes" id="UP000054270">
    <property type="component" value="Unassembled WGS sequence"/>
</dbReference>
<keyword evidence="9" id="KW-1185">Reference proteome</keyword>
<dbReference type="EMBL" id="KN817529">
    <property type="protein sequence ID" value="KJA25921.1"/>
    <property type="molecule type" value="Genomic_DNA"/>
</dbReference>
<evidence type="ECO:0000256" key="4">
    <source>
        <dbReference type="ARBA" id="ARBA00018463"/>
    </source>
</evidence>
<dbReference type="PANTHER" id="PTHR13254:SF0">
    <property type="entry name" value="GOLGIN SUBFAMILY A MEMBER 7_ERF4 DOMAIN-CONTAINING PROTEIN"/>
    <property type="match status" value="1"/>
</dbReference>
<evidence type="ECO:0000256" key="6">
    <source>
        <dbReference type="ARBA" id="ARBA00023136"/>
    </source>
</evidence>
<dbReference type="OrthoDB" id="2190159at2759"/>
<proteinExistence type="inferred from homology"/>
<keyword evidence="6" id="KW-0472">Membrane</keyword>
<dbReference type="GO" id="GO:0006612">
    <property type="term" value="P:protein targeting to membrane"/>
    <property type="evidence" value="ECO:0007669"/>
    <property type="project" value="TreeGrafter"/>
</dbReference>
<protein>
    <recommendedName>
        <fullName evidence="4">Ras modification protein ERF4</fullName>
    </recommendedName>
</protein>
<evidence type="ECO:0000259" key="7">
    <source>
        <dbReference type="Pfam" id="PF10256"/>
    </source>
</evidence>
<dbReference type="GO" id="GO:0031211">
    <property type="term" value="C:endoplasmic reticulum palmitoyltransferase complex"/>
    <property type="evidence" value="ECO:0007669"/>
    <property type="project" value="TreeGrafter"/>
</dbReference>
<evidence type="ECO:0000256" key="2">
    <source>
        <dbReference type="ARBA" id="ARBA00007732"/>
    </source>
</evidence>
<evidence type="ECO:0000256" key="3">
    <source>
        <dbReference type="ARBA" id="ARBA00011396"/>
    </source>
</evidence>
<dbReference type="InterPro" id="IPR019383">
    <property type="entry name" value="Golgin_A_7/ERF4"/>
</dbReference>
<evidence type="ECO:0000313" key="8">
    <source>
        <dbReference type="EMBL" id="KJA25921.1"/>
    </source>
</evidence>
<gene>
    <name evidence="8" type="ORF">HYPSUDRAFT_133404</name>
</gene>
<name>A0A0D2PBE5_HYPSF</name>
<reference evidence="9" key="1">
    <citation type="submission" date="2014-04" db="EMBL/GenBank/DDBJ databases">
        <title>Evolutionary Origins and Diversification of the Mycorrhizal Mutualists.</title>
        <authorList>
            <consortium name="DOE Joint Genome Institute"/>
            <consortium name="Mycorrhizal Genomics Consortium"/>
            <person name="Kohler A."/>
            <person name="Kuo A."/>
            <person name="Nagy L.G."/>
            <person name="Floudas D."/>
            <person name="Copeland A."/>
            <person name="Barry K.W."/>
            <person name="Cichocki N."/>
            <person name="Veneault-Fourrey C."/>
            <person name="LaButti K."/>
            <person name="Lindquist E.A."/>
            <person name="Lipzen A."/>
            <person name="Lundell T."/>
            <person name="Morin E."/>
            <person name="Murat C."/>
            <person name="Riley R."/>
            <person name="Ohm R."/>
            <person name="Sun H."/>
            <person name="Tunlid A."/>
            <person name="Henrissat B."/>
            <person name="Grigoriev I.V."/>
            <person name="Hibbett D.S."/>
            <person name="Martin F."/>
        </authorList>
    </citation>
    <scope>NUCLEOTIDE SEQUENCE [LARGE SCALE GENOMIC DNA]</scope>
    <source>
        <strain evidence="9">FD-334 SS-4</strain>
    </source>
</reference>
<feature type="domain" description="Golgin subfamily A member 7/ERF4" evidence="7">
    <location>
        <begin position="36"/>
        <end position="152"/>
    </location>
</feature>
<organism evidence="8 9">
    <name type="scientific">Hypholoma sublateritium (strain FD-334 SS-4)</name>
    <dbReference type="NCBI Taxonomy" id="945553"/>
    <lineage>
        <taxon>Eukaryota</taxon>
        <taxon>Fungi</taxon>
        <taxon>Dikarya</taxon>
        <taxon>Basidiomycota</taxon>
        <taxon>Agaricomycotina</taxon>
        <taxon>Agaricomycetes</taxon>
        <taxon>Agaricomycetidae</taxon>
        <taxon>Agaricales</taxon>
        <taxon>Agaricineae</taxon>
        <taxon>Strophariaceae</taxon>
        <taxon>Hypholoma</taxon>
    </lineage>
</organism>
<evidence type="ECO:0000256" key="1">
    <source>
        <dbReference type="ARBA" id="ARBA00004406"/>
    </source>
</evidence>